<protein>
    <submittedName>
        <fullName evidence="1">Uncharacterized protein</fullName>
    </submittedName>
</protein>
<reference evidence="1" key="1">
    <citation type="journal article" date="2023" name="IScience">
        <title>Live-bearing cockroach genome reveals convergent evolutionary mechanisms linked to viviparity in insects and beyond.</title>
        <authorList>
            <person name="Fouks B."/>
            <person name="Harrison M.C."/>
            <person name="Mikhailova A.A."/>
            <person name="Marchal E."/>
            <person name="English S."/>
            <person name="Carruthers M."/>
            <person name="Jennings E.C."/>
            <person name="Chiamaka E.L."/>
            <person name="Frigard R.A."/>
            <person name="Pippel M."/>
            <person name="Attardo G.M."/>
            <person name="Benoit J.B."/>
            <person name="Bornberg-Bauer E."/>
            <person name="Tobe S.S."/>
        </authorList>
    </citation>
    <scope>NUCLEOTIDE SEQUENCE</scope>
    <source>
        <strain evidence="1">Stay&amp;Tobe</strain>
    </source>
</reference>
<dbReference type="AlphaFoldDB" id="A0AAD8EHW9"/>
<name>A0AAD8EHW9_DIPPU</name>
<feature type="non-terminal residue" evidence="1">
    <location>
        <position position="76"/>
    </location>
</feature>
<sequence length="76" mass="8786">YFRSTPADPRVELNRKINALNGTTMILEDNAPVELRERDNTRLQQGLSRMFLLNSNMISGNSEILKELQIESVMEY</sequence>
<keyword evidence="2" id="KW-1185">Reference proteome</keyword>
<gene>
    <name evidence="1" type="ORF">L9F63_016021</name>
</gene>
<dbReference type="Proteomes" id="UP001233999">
    <property type="component" value="Unassembled WGS sequence"/>
</dbReference>
<evidence type="ECO:0000313" key="2">
    <source>
        <dbReference type="Proteomes" id="UP001233999"/>
    </source>
</evidence>
<reference evidence="1" key="2">
    <citation type="submission" date="2023-05" db="EMBL/GenBank/DDBJ databases">
        <authorList>
            <person name="Fouks B."/>
        </authorList>
    </citation>
    <scope>NUCLEOTIDE SEQUENCE</scope>
    <source>
        <strain evidence="1">Stay&amp;Tobe</strain>
        <tissue evidence="1">Testes</tissue>
    </source>
</reference>
<comment type="caution">
    <text evidence="1">The sequence shown here is derived from an EMBL/GenBank/DDBJ whole genome shotgun (WGS) entry which is preliminary data.</text>
</comment>
<evidence type="ECO:0000313" key="1">
    <source>
        <dbReference type="EMBL" id="KAJ9590923.1"/>
    </source>
</evidence>
<feature type="non-terminal residue" evidence="1">
    <location>
        <position position="1"/>
    </location>
</feature>
<proteinExistence type="predicted"/>
<accession>A0AAD8EHW9</accession>
<dbReference type="EMBL" id="JASPKZ010004177">
    <property type="protein sequence ID" value="KAJ9590923.1"/>
    <property type="molecule type" value="Genomic_DNA"/>
</dbReference>
<organism evidence="1 2">
    <name type="scientific">Diploptera punctata</name>
    <name type="common">Pacific beetle cockroach</name>
    <dbReference type="NCBI Taxonomy" id="6984"/>
    <lineage>
        <taxon>Eukaryota</taxon>
        <taxon>Metazoa</taxon>
        <taxon>Ecdysozoa</taxon>
        <taxon>Arthropoda</taxon>
        <taxon>Hexapoda</taxon>
        <taxon>Insecta</taxon>
        <taxon>Pterygota</taxon>
        <taxon>Neoptera</taxon>
        <taxon>Polyneoptera</taxon>
        <taxon>Dictyoptera</taxon>
        <taxon>Blattodea</taxon>
        <taxon>Blaberoidea</taxon>
        <taxon>Blaberidae</taxon>
        <taxon>Diplopterinae</taxon>
        <taxon>Diploptera</taxon>
    </lineage>
</organism>